<dbReference type="Pfam" id="PF02852">
    <property type="entry name" value="Pyr_redox_dim"/>
    <property type="match status" value="1"/>
</dbReference>
<keyword evidence="10" id="KW-1015">Disulfide bond</keyword>
<evidence type="ECO:0000256" key="1">
    <source>
        <dbReference type="ARBA" id="ARBA00004496"/>
    </source>
</evidence>
<evidence type="ECO:0000259" key="17">
    <source>
        <dbReference type="Pfam" id="PF02852"/>
    </source>
</evidence>
<keyword evidence="6 16" id="KW-0285">Flavoprotein</keyword>
<sequence length="473" mass="50274">MSDSYDVLIIGAGPGGYVTAIRAAQLGFKTAVVDREHLGGICLNWGCIPTKALLRSAEIYHYMQHAGDYGLSAKEVTFDTAAIVKRSRGVSGRLNGGVGMLLKKNKVDVIWGEAAIDAPGKVTVKETKRAEAPKGAKGAGSYLAKHIIVATGARPRALPGIEPDKKQIWTYYEAMVPESMPKSLLVMGSGAIGIEFASFYRTMGAEVTVIELLPQILPVEDAEIAGLARKRFEKQGIKILTSAKVTKVEKGANSVTATIEDDKGKTQQLTAEKLISAVGVVGNIDNLGLEKLGVKIDRGIVVTDGLGRTNVPGIYAIGDVAGPPMLAHKAEHEGVICIETIKGLHTHPMDKAKIPGCTYCQPQIASVGLTEAKAKEKGFSVKVGRFPFAGNGKAIALGEPDGLIKTVFDAKTGQLLGAHMVGAEVTELIQGYVVAMNLETTEEELMHTVFPHPTLSEMMHESVLDAYGKVIHS</sequence>
<evidence type="ECO:0000256" key="16">
    <source>
        <dbReference type="RuleBase" id="RU003692"/>
    </source>
</evidence>
<evidence type="ECO:0000313" key="19">
    <source>
        <dbReference type="EMBL" id="GLS44116.1"/>
    </source>
</evidence>
<dbReference type="EMBL" id="JACIDN010000005">
    <property type="protein sequence ID" value="MBB3903531.1"/>
    <property type="molecule type" value="Genomic_DNA"/>
</dbReference>
<dbReference type="PANTHER" id="PTHR22912:SF217">
    <property type="entry name" value="DIHYDROLIPOYL DEHYDROGENASE"/>
    <property type="match status" value="1"/>
</dbReference>
<keyword evidence="9 14" id="KW-0520">NAD</keyword>
<dbReference type="GO" id="GO:0006103">
    <property type="term" value="P:2-oxoglutarate metabolic process"/>
    <property type="evidence" value="ECO:0007669"/>
    <property type="project" value="TreeGrafter"/>
</dbReference>
<dbReference type="PRINTS" id="PR00411">
    <property type="entry name" value="PNDRDTASEI"/>
</dbReference>
<dbReference type="RefSeq" id="WP_183506556.1">
    <property type="nucleotide sequence ID" value="NZ_BSPG01000009.1"/>
</dbReference>
<dbReference type="AlphaFoldDB" id="A0A7W6F7W0"/>
<dbReference type="PROSITE" id="PS00076">
    <property type="entry name" value="PYRIDINE_REDOX_1"/>
    <property type="match status" value="1"/>
</dbReference>
<dbReference type="InterPro" id="IPR036188">
    <property type="entry name" value="FAD/NAD-bd_sf"/>
</dbReference>
<feature type="binding site" evidence="14">
    <location>
        <begin position="325"/>
        <end position="328"/>
    </location>
    <ligand>
        <name>FAD</name>
        <dbReference type="ChEBI" id="CHEBI:57692"/>
    </ligand>
</feature>
<dbReference type="Pfam" id="PF07992">
    <property type="entry name" value="Pyr_redox_2"/>
    <property type="match status" value="1"/>
</dbReference>
<organism evidence="20 21">
    <name type="scientific">Methylobacterium brachythecii</name>
    <dbReference type="NCBI Taxonomy" id="1176177"/>
    <lineage>
        <taxon>Bacteria</taxon>
        <taxon>Pseudomonadati</taxon>
        <taxon>Pseudomonadota</taxon>
        <taxon>Alphaproteobacteria</taxon>
        <taxon>Hyphomicrobiales</taxon>
        <taxon>Methylobacteriaceae</taxon>
        <taxon>Methylobacterium</taxon>
    </lineage>
</organism>
<reference evidence="19" key="1">
    <citation type="journal article" date="2014" name="Int. J. Syst. Evol. Microbiol.">
        <title>Complete genome of a new Firmicutes species belonging to the dominant human colonic microbiota ('Ruminococcus bicirculans') reveals two chromosomes and a selective capacity to utilize plant glucans.</title>
        <authorList>
            <consortium name="NISC Comparative Sequencing Program"/>
            <person name="Wegmann U."/>
            <person name="Louis P."/>
            <person name="Goesmann A."/>
            <person name="Henrissat B."/>
            <person name="Duncan S.H."/>
            <person name="Flint H.J."/>
        </authorList>
    </citation>
    <scope>NUCLEOTIDE SEQUENCE</scope>
    <source>
        <strain evidence="19">NBRC 107710</strain>
    </source>
</reference>
<feature type="binding site" evidence="14">
    <location>
        <position position="51"/>
    </location>
    <ligand>
        <name>FAD</name>
        <dbReference type="ChEBI" id="CHEBI:57692"/>
    </ligand>
</feature>
<evidence type="ECO:0000256" key="15">
    <source>
        <dbReference type="PIRSR" id="PIRSR000350-4"/>
    </source>
</evidence>
<evidence type="ECO:0000313" key="20">
    <source>
        <dbReference type="EMBL" id="MBB3903531.1"/>
    </source>
</evidence>
<evidence type="ECO:0000256" key="11">
    <source>
        <dbReference type="ARBA" id="ARBA00023284"/>
    </source>
</evidence>
<dbReference type="Gene3D" id="3.30.390.30">
    <property type="match status" value="1"/>
</dbReference>
<keyword evidence="11 16" id="KW-0676">Redox-active center</keyword>
<dbReference type="Proteomes" id="UP001156881">
    <property type="component" value="Unassembled WGS sequence"/>
</dbReference>
<dbReference type="GO" id="GO:0004148">
    <property type="term" value="F:dihydrolipoyl dehydrogenase (NADH) activity"/>
    <property type="evidence" value="ECO:0007669"/>
    <property type="project" value="UniProtKB-EC"/>
</dbReference>
<protein>
    <recommendedName>
        <fullName evidence="4 16">Dihydrolipoyl dehydrogenase</fullName>
        <ecNumber evidence="3 16">1.8.1.4</ecNumber>
    </recommendedName>
</protein>
<evidence type="ECO:0000256" key="9">
    <source>
        <dbReference type="ARBA" id="ARBA00023027"/>
    </source>
</evidence>
<dbReference type="InterPro" id="IPR016156">
    <property type="entry name" value="FAD/NAD-linked_Rdtase_dimer_sf"/>
</dbReference>
<keyword evidence="8 16" id="KW-0560">Oxidoreductase</keyword>
<dbReference type="PIRSF" id="PIRSF000350">
    <property type="entry name" value="Mercury_reductase_MerA"/>
    <property type="match status" value="1"/>
</dbReference>
<dbReference type="GO" id="GO:0050660">
    <property type="term" value="F:flavin adenine dinucleotide binding"/>
    <property type="evidence" value="ECO:0007669"/>
    <property type="project" value="InterPro"/>
</dbReference>
<dbReference type="SUPFAM" id="SSF55424">
    <property type="entry name" value="FAD/NAD-linked reductases, dimerisation (C-terminal) domain"/>
    <property type="match status" value="1"/>
</dbReference>
<evidence type="ECO:0000313" key="22">
    <source>
        <dbReference type="Proteomes" id="UP001156881"/>
    </source>
</evidence>
<evidence type="ECO:0000256" key="10">
    <source>
        <dbReference type="ARBA" id="ARBA00023157"/>
    </source>
</evidence>
<evidence type="ECO:0000256" key="5">
    <source>
        <dbReference type="ARBA" id="ARBA00022490"/>
    </source>
</evidence>
<feature type="binding site" evidence="14">
    <location>
        <position position="319"/>
    </location>
    <ligand>
        <name>FAD</name>
        <dbReference type="ChEBI" id="CHEBI:57692"/>
    </ligand>
</feature>
<feature type="active site" description="Proton acceptor" evidence="13">
    <location>
        <position position="452"/>
    </location>
</feature>
<dbReference type="InterPro" id="IPR050151">
    <property type="entry name" value="Class-I_Pyr_Nuc-Dis_Oxidored"/>
</dbReference>
<dbReference type="SUPFAM" id="SSF51905">
    <property type="entry name" value="FAD/NAD(P)-binding domain"/>
    <property type="match status" value="1"/>
</dbReference>
<evidence type="ECO:0000256" key="2">
    <source>
        <dbReference type="ARBA" id="ARBA00007532"/>
    </source>
</evidence>
<dbReference type="Proteomes" id="UP000517759">
    <property type="component" value="Unassembled WGS sequence"/>
</dbReference>
<feature type="domain" description="Pyridine nucleotide-disulphide oxidoreductase dimerisation" evidence="17">
    <location>
        <begin position="354"/>
        <end position="462"/>
    </location>
</feature>
<dbReference type="GO" id="GO:0005737">
    <property type="term" value="C:cytoplasm"/>
    <property type="evidence" value="ECO:0007669"/>
    <property type="project" value="UniProtKB-SubCell"/>
</dbReference>
<name>A0A7W6F7W0_9HYPH</name>
<comment type="caution">
    <text evidence="20">The sequence shown here is derived from an EMBL/GenBank/DDBJ whole genome shotgun (WGS) entry which is preliminary data.</text>
</comment>
<reference evidence="20 21" key="3">
    <citation type="submission" date="2020-08" db="EMBL/GenBank/DDBJ databases">
        <title>Genomic Encyclopedia of Type Strains, Phase IV (KMG-IV): sequencing the most valuable type-strain genomes for metagenomic binning, comparative biology and taxonomic classification.</title>
        <authorList>
            <person name="Goeker M."/>
        </authorList>
    </citation>
    <scope>NUCLEOTIDE SEQUENCE [LARGE SCALE GENOMIC DNA]</scope>
    <source>
        <strain evidence="20 21">DSM 24105</strain>
    </source>
</reference>
<evidence type="ECO:0000256" key="3">
    <source>
        <dbReference type="ARBA" id="ARBA00012608"/>
    </source>
</evidence>
<evidence type="ECO:0000259" key="18">
    <source>
        <dbReference type="Pfam" id="PF07992"/>
    </source>
</evidence>
<keyword evidence="5" id="KW-0963">Cytoplasm</keyword>
<dbReference type="PANTHER" id="PTHR22912">
    <property type="entry name" value="DISULFIDE OXIDOREDUCTASE"/>
    <property type="match status" value="1"/>
</dbReference>
<dbReference type="EC" id="1.8.1.4" evidence="3 16"/>
<dbReference type="NCBIfam" id="TIGR01350">
    <property type="entry name" value="lipoamide_DH"/>
    <property type="match status" value="1"/>
</dbReference>
<evidence type="ECO:0000256" key="4">
    <source>
        <dbReference type="ARBA" id="ARBA00016961"/>
    </source>
</evidence>
<evidence type="ECO:0000256" key="8">
    <source>
        <dbReference type="ARBA" id="ARBA00023002"/>
    </source>
</evidence>
<dbReference type="InterPro" id="IPR004099">
    <property type="entry name" value="Pyr_nucl-diS_OxRdtase_dimer"/>
</dbReference>
<dbReference type="Gene3D" id="3.50.50.60">
    <property type="entry name" value="FAD/NAD(P)-binding domain"/>
    <property type="match status" value="2"/>
</dbReference>
<reference evidence="22" key="2">
    <citation type="journal article" date="2019" name="Int. J. Syst. Evol. Microbiol.">
        <title>The Global Catalogue of Microorganisms (GCM) 10K type strain sequencing project: providing services to taxonomists for standard genome sequencing and annotation.</title>
        <authorList>
            <consortium name="The Broad Institute Genomics Platform"/>
            <consortium name="The Broad Institute Genome Sequencing Center for Infectious Disease"/>
            <person name="Wu L."/>
            <person name="Ma J."/>
        </authorList>
    </citation>
    <scope>NUCLEOTIDE SEQUENCE [LARGE SCALE GENOMIC DNA]</scope>
    <source>
        <strain evidence="22">NBRC 107710</strain>
    </source>
</reference>
<evidence type="ECO:0000256" key="12">
    <source>
        <dbReference type="ARBA" id="ARBA00049187"/>
    </source>
</evidence>
<feature type="binding site" evidence="14">
    <location>
        <begin position="188"/>
        <end position="195"/>
    </location>
    <ligand>
        <name>NAD(+)</name>
        <dbReference type="ChEBI" id="CHEBI:57540"/>
    </ligand>
</feature>
<proteinExistence type="inferred from homology"/>
<feature type="binding site" evidence="14">
    <location>
        <position position="211"/>
    </location>
    <ligand>
        <name>NAD(+)</name>
        <dbReference type="ChEBI" id="CHEBI:57540"/>
    </ligand>
</feature>
<dbReference type="InterPro" id="IPR001100">
    <property type="entry name" value="Pyr_nuc-diS_OxRdtase"/>
</dbReference>
<reference evidence="19" key="4">
    <citation type="submission" date="2023-01" db="EMBL/GenBank/DDBJ databases">
        <title>Draft genome sequence of Methylobacterium brachythecii strain NBRC 107710.</title>
        <authorList>
            <person name="Sun Q."/>
            <person name="Mori K."/>
        </authorList>
    </citation>
    <scope>NUCLEOTIDE SEQUENCE</scope>
    <source>
        <strain evidence="19">NBRC 107710</strain>
    </source>
</reference>
<comment type="similarity">
    <text evidence="2 16">Belongs to the class-I pyridine nucleotide-disulfide oxidoreductase family.</text>
</comment>
<dbReference type="InterPro" id="IPR006258">
    <property type="entry name" value="Lipoamide_DH"/>
</dbReference>
<dbReference type="InterPro" id="IPR023753">
    <property type="entry name" value="FAD/NAD-binding_dom"/>
</dbReference>
<feature type="domain" description="FAD/NAD(P)-binding" evidence="18">
    <location>
        <begin position="5"/>
        <end position="334"/>
    </location>
</feature>
<evidence type="ECO:0000256" key="6">
    <source>
        <dbReference type="ARBA" id="ARBA00022630"/>
    </source>
</evidence>
<comment type="catalytic activity">
    <reaction evidence="12 16">
        <text>N(6)-[(R)-dihydrolipoyl]-L-lysyl-[protein] + NAD(+) = N(6)-[(R)-lipoyl]-L-lysyl-[protein] + NADH + H(+)</text>
        <dbReference type="Rhea" id="RHEA:15045"/>
        <dbReference type="Rhea" id="RHEA-COMP:10474"/>
        <dbReference type="Rhea" id="RHEA-COMP:10475"/>
        <dbReference type="ChEBI" id="CHEBI:15378"/>
        <dbReference type="ChEBI" id="CHEBI:57540"/>
        <dbReference type="ChEBI" id="CHEBI:57945"/>
        <dbReference type="ChEBI" id="CHEBI:83099"/>
        <dbReference type="ChEBI" id="CHEBI:83100"/>
        <dbReference type="EC" id="1.8.1.4"/>
    </reaction>
</comment>
<evidence type="ECO:0000256" key="14">
    <source>
        <dbReference type="PIRSR" id="PIRSR000350-3"/>
    </source>
</evidence>
<dbReference type="EMBL" id="BSPG01000009">
    <property type="protein sequence ID" value="GLS44116.1"/>
    <property type="molecule type" value="Genomic_DNA"/>
</dbReference>
<accession>A0A7W6F7W0</accession>
<keyword evidence="7 14" id="KW-0274">FAD</keyword>
<keyword evidence="14" id="KW-0547">Nucleotide-binding</keyword>
<gene>
    <name evidence="19" type="ORF">GCM10007884_21030</name>
    <name evidence="20" type="ORF">GGR33_003040</name>
</gene>
<comment type="cofactor">
    <cofactor evidence="14 16">
        <name>FAD</name>
        <dbReference type="ChEBI" id="CHEBI:57692"/>
    </cofactor>
    <text evidence="14 16">Binds 1 FAD per subunit.</text>
</comment>
<dbReference type="FunFam" id="3.30.390.30:FF:000001">
    <property type="entry name" value="Dihydrolipoyl dehydrogenase"/>
    <property type="match status" value="1"/>
</dbReference>
<keyword evidence="22" id="KW-1185">Reference proteome</keyword>
<comment type="subcellular location">
    <subcellularLocation>
        <location evidence="1">Cytoplasm</location>
    </subcellularLocation>
</comment>
<comment type="miscellaneous">
    <text evidence="16">The active site is a redox-active disulfide bond.</text>
</comment>
<feature type="disulfide bond" description="Redox-active" evidence="15">
    <location>
        <begin position="42"/>
        <end position="47"/>
    </location>
</feature>
<dbReference type="InterPro" id="IPR012999">
    <property type="entry name" value="Pyr_OxRdtase_I_AS"/>
</dbReference>
<evidence type="ECO:0000313" key="21">
    <source>
        <dbReference type="Proteomes" id="UP000517759"/>
    </source>
</evidence>
<evidence type="ECO:0000256" key="13">
    <source>
        <dbReference type="PIRSR" id="PIRSR000350-2"/>
    </source>
</evidence>
<evidence type="ECO:0000256" key="7">
    <source>
        <dbReference type="ARBA" id="ARBA00022827"/>
    </source>
</evidence>
<dbReference type="PRINTS" id="PR00368">
    <property type="entry name" value="FADPNR"/>
</dbReference>
<feature type="binding site" evidence="14">
    <location>
        <position position="279"/>
    </location>
    <ligand>
        <name>NAD(+)</name>
        <dbReference type="ChEBI" id="CHEBI:57540"/>
    </ligand>
</feature>